<evidence type="ECO:0000313" key="3">
    <source>
        <dbReference type="Proteomes" id="UP000181909"/>
    </source>
</evidence>
<evidence type="ECO:0000313" key="2">
    <source>
        <dbReference type="EMBL" id="SFX17475.1"/>
    </source>
</evidence>
<feature type="chain" id="PRO_5012430707" description="Secreted protein" evidence="1">
    <location>
        <begin position="28"/>
        <end position="147"/>
    </location>
</feature>
<keyword evidence="1" id="KW-0732">Signal</keyword>
<protein>
    <recommendedName>
        <fullName evidence="4">Secreted protein</fullName>
    </recommendedName>
</protein>
<gene>
    <name evidence="2" type="ORF">SAMN02787144_1001797</name>
</gene>
<dbReference type="Proteomes" id="UP000181909">
    <property type="component" value="Unassembled WGS sequence"/>
</dbReference>
<organism evidence="2 3">
    <name type="scientific">Streptomyces atratus</name>
    <dbReference type="NCBI Taxonomy" id="1893"/>
    <lineage>
        <taxon>Bacteria</taxon>
        <taxon>Bacillati</taxon>
        <taxon>Actinomycetota</taxon>
        <taxon>Actinomycetes</taxon>
        <taxon>Kitasatosporales</taxon>
        <taxon>Streptomycetaceae</taxon>
        <taxon>Streptomyces</taxon>
    </lineage>
</organism>
<evidence type="ECO:0008006" key="4">
    <source>
        <dbReference type="Google" id="ProtNLM"/>
    </source>
</evidence>
<evidence type="ECO:0000256" key="1">
    <source>
        <dbReference type="SAM" id="SignalP"/>
    </source>
</evidence>
<accession>A0A1K1UY78</accession>
<sequence>MRKRFLAFSAAAATALLVQLAASPASATSANYDEGCFTGSVLMAGASGGGKWDFESKTRLNPMTLSVSDRRADGHHVAVGLVTRRSNGTDHAWPLHHLYAGSGTSQSFGTSASDAGGIRQAWVQVFVLEGNKVLEACVTPKANNLHW</sequence>
<dbReference type="AlphaFoldDB" id="A0A1K1UY78"/>
<feature type="signal peptide" evidence="1">
    <location>
        <begin position="1"/>
        <end position="27"/>
    </location>
</feature>
<name>A0A1K1UY78_STRAR</name>
<proteinExistence type="predicted"/>
<reference evidence="2 3" key="1">
    <citation type="submission" date="2016-11" db="EMBL/GenBank/DDBJ databases">
        <authorList>
            <person name="Jaros S."/>
            <person name="Januszkiewicz K."/>
            <person name="Wedrychowicz H."/>
        </authorList>
    </citation>
    <scope>NUCLEOTIDE SEQUENCE [LARGE SCALE GENOMIC DNA]</scope>
    <source>
        <strain evidence="2 3">OK807</strain>
    </source>
</reference>
<dbReference type="EMBL" id="FPJO01000001">
    <property type="protein sequence ID" value="SFX17475.1"/>
    <property type="molecule type" value="Genomic_DNA"/>
</dbReference>